<accession>A0ACC2THC9</accession>
<reference evidence="1" key="1">
    <citation type="submission" date="2022-04" db="EMBL/GenBank/DDBJ databases">
        <title>Genome of the entomopathogenic fungus Entomophthora muscae.</title>
        <authorList>
            <person name="Elya C."/>
            <person name="Lovett B.R."/>
            <person name="Lee E."/>
            <person name="Macias A.M."/>
            <person name="Hajek A.E."/>
            <person name="De Bivort B.L."/>
            <person name="Kasson M.T."/>
            <person name="De Fine Licht H.H."/>
            <person name="Stajich J.E."/>
        </authorList>
    </citation>
    <scope>NUCLEOTIDE SEQUENCE</scope>
    <source>
        <strain evidence="1">Berkeley</strain>
    </source>
</reference>
<organism evidence="1 2">
    <name type="scientific">Entomophthora muscae</name>
    <dbReference type="NCBI Taxonomy" id="34485"/>
    <lineage>
        <taxon>Eukaryota</taxon>
        <taxon>Fungi</taxon>
        <taxon>Fungi incertae sedis</taxon>
        <taxon>Zoopagomycota</taxon>
        <taxon>Entomophthoromycotina</taxon>
        <taxon>Entomophthoromycetes</taxon>
        <taxon>Entomophthorales</taxon>
        <taxon>Entomophthoraceae</taxon>
        <taxon>Entomophthora</taxon>
    </lineage>
</organism>
<dbReference type="EMBL" id="QTSX02002882">
    <property type="protein sequence ID" value="KAJ9073866.1"/>
    <property type="molecule type" value="Genomic_DNA"/>
</dbReference>
<sequence length="243" mass="27410">MEPPPTPKPTLSTPPTSDATGQSSQFLGVLYLALTGLIDSVLPVADPWAVDGKALSYLLKLGPIIWWAMQVPALTPPSPAGASQYSWYPESSGDVVKTSTTRIHCPQNQKPMTKSCQPEVRKKQRRKTTWYKNPSVIFHLNSSQVDNQAITPSRDQPADPPQALYCPPQAPFGPVHFTKYPPNPAYLEYNLETILIAYPLERTRETKYIGHKGKWYKRLPRLFKDKYNYLLVYFIPMNPPLTP</sequence>
<dbReference type="Proteomes" id="UP001165960">
    <property type="component" value="Unassembled WGS sequence"/>
</dbReference>
<keyword evidence="2" id="KW-1185">Reference proteome</keyword>
<evidence type="ECO:0000313" key="2">
    <source>
        <dbReference type="Proteomes" id="UP001165960"/>
    </source>
</evidence>
<gene>
    <name evidence="1" type="ORF">DSO57_1011981</name>
</gene>
<protein>
    <submittedName>
        <fullName evidence="1">Uncharacterized protein</fullName>
    </submittedName>
</protein>
<name>A0ACC2THC9_9FUNG</name>
<proteinExistence type="predicted"/>
<evidence type="ECO:0000313" key="1">
    <source>
        <dbReference type="EMBL" id="KAJ9073866.1"/>
    </source>
</evidence>
<comment type="caution">
    <text evidence="1">The sequence shown here is derived from an EMBL/GenBank/DDBJ whole genome shotgun (WGS) entry which is preliminary data.</text>
</comment>